<dbReference type="KEGG" id="nkf:Nkreftii_000741"/>
<accession>A0A7S8FBW0</accession>
<dbReference type="Proteomes" id="UP000593737">
    <property type="component" value="Chromosome"/>
</dbReference>
<reference evidence="1 2" key="1">
    <citation type="journal article" date="2020" name="ISME J.">
        <title>Enrichment and physiological characterization of a novel comammox Nitrospira indicates ammonium inhibition of complete nitrification.</title>
        <authorList>
            <person name="Sakoula D."/>
            <person name="Koch H."/>
            <person name="Frank J."/>
            <person name="Jetten M.S.M."/>
            <person name="van Kessel M.A.H.J."/>
            <person name="Lucker S."/>
        </authorList>
    </citation>
    <scope>NUCLEOTIDE SEQUENCE [LARGE SCALE GENOMIC DNA]</scope>
    <source>
        <strain evidence="1">Comreactor17</strain>
    </source>
</reference>
<dbReference type="AlphaFoldDB" id="A0A7S8FBW0"/>
<protein>
    <recommendedName>
        <fullName evidence="3">Lipoprotein</fullName>
    </recommendedName>
</protein>
<proteinExistence type="predicted"/>
<dbReference type="EMBL" id="CP047423">
    <property type="protein sequence ID" value="QPD02967.1"/>
    <property type="molecule type" value="Genomic_DNA"/>
</dbReference>
<evidence type="ECO:0008006" key="3">
    <source>
        <dbReference type="Google" id="ProtNLM"/>
    </source>
</evidence>
<gene>
    <name evidence="1" type="ORF">Nkreftii_000741</name>
</gene>
<evidence type="ECO:0000313" key="1">
    <source>
        <dbReference type="EMBL" id="QPD02967.1"/>
    </source>
</evidence>
<name>A0A7S8FBW0_9BACT</name>
<dbReference type="PROSITE" id="PS51257">
    <property type="entry name" value="PROKAR_LIPOPROTEIN"/>
    <property type="match status" value="1"/>
</dbReference>
<dbReference type="Gene3D" id="3.40.50.10610">
    <property type="entry name" value="ABC-type transport auxiliary lipoprotein component"/>
    <property type="match status" value="1"/>
</dbReference>
<organism evidence="1 2">
    <name type="scientific">Candidatus Nitrospira kreftii</name>
    <dbReference type="NCBI Taxonomy" id="2652173"/>
    <lineage>
        <taxon>Bacteria</taxon>
        <taxon>Pseudomonadati</taxon>
        <taxon>Nitrospirota</taxon>
        <taxon>Nitrospiria</taxon>
        <taxon>Nitrospirales</taxon>
        <taxon>Nitrospiraceae</taxon>
        <taxon>Nitrospira</taxon>
    </lineage>
</organism>
<evidence type="ECO:0000313" key="2">
    <source>
        <dbReference type="Proteomes" id="UP000593737"/>
    </source>
</evidence>
<sequence>MLSRSYAQFVAVLGLVLVLGGCGGLQEVWEGPGARVFRPQSIAVLPPMSSQYDSAREDIQEVLAVALNRQGRIERVVTPENVTDIFQTSKEAFDSLVFYFSRLEMTGQSDKDSAIKLGRSLNVDSFLVVRVNSWEYMRKEGDNVGRVGLSLRLIDAATGTTVWKARHERSSSYMFVKPSLKEIAKDLADEMIKYMPPQAKP</sequence>